<dbReference type="EMBL" id="FNRA01000004">
    <property type="protein sequence ID" value="SEA66683.1"/>
    <property type="molecule type" value="Genomic_DNA"/>
</dbReference>
<sequence>MKNVVVTGVSTGIGRGTAGVMIGKGWHVFGSVRNEDDGHQLKKEFGKAFTPLIFDVQDNDAILSASIEVRKCLAGKTLDGLVNNAGSSMPDPLLLQTVEDFRKQIDINLVGMFAVTRAFAPLLGTDQTLIGSKGRIINLSSVAGKTGFPFMGAFSAAKYGVEGFSEALRRELQMIGIDVIIIGPGSVNTATWDKLENTSFDHVDGTIWDKPFRTFNKWMSESGRKGYSPEQVGKVIATALIVSRPHARYTVLKGRFLNATLPSLLPSRTIDRILGKKLGLLPK</sequence>
<dbReference type="PANTHER" id="PTHR43313">
    <property type="entry name" value="SHORT-CHAIN DEHYDROGENASE/REDUCTASE FAMILY 9C"/>
    <property type="match status" value="1"/>
</dbReference>
<dbReference type="InterPro" id="IPR002347">
    <property type="entry name" value="SDR_fam"/>
</dbReference>
<dbReference type="Proteomes" id="UP000198850">
    <property type="component" value="Unassembled WGS sequence"/>
</dbReference>
<reference evidence="2 3" key="1">
    <citation type="submission" date="2016-10" db="EMBL/GenBank/DDBJ databases">
        <authorList>
            <person name="de Groot N.N."/>
        </authorList>
    </citation>
    <scope>NUCLEOTIDE SEQUENCE [LARGE SCALE GENOMIC DNA]</scope>
    <source>
        <strain evidence="2 3">DSM 19033</strain>
    </source>
</reference>
<dbReference type="PRINTS" id="PR00080">
    <property type="entry name" value="SDRFAMILY"/>
</dbReference>
<dbReference type="Gene3D" id="3.40.50.720">
    <property type="entry name" value="NAD(P)-binding Rossmann-like Domain"/>
    <property type="match status" value="1"/>
</dbReference>
<dbReference type="RefSeq" id="WP_090556419.1">
    <property type="nucleotide sequence ID" value="NZ_FNRA01000004.1"/>
</dbReference>
<dbReference type="SUPFAM" id="SSF51735">
    <property type="entry name" value="NAD(P)-binding Rossmann-fold domains"/>
    <property type="match status" value="1"/>
</dbReference>
<dbReference type="PRINTS" id="PR00081">
    <property type="entry name" value="GDHRDH"/>
</dbReference>
<dbReference type="GO" id="GO:0016491">
    <property type="term" value="F:oxidoreductase activity"/>
    <property type="evidence" value="ECO:0007669"/>
    <property type="project" value="TreeGrafter"/>
</dbReference>
<evidence type="ECO:0000256" key="1">
    <source>
        <dbReference type="RuleBase" id="RU000363"/>
    </source>
</evidence>
<evidence type="ECO:0000313" key="3">
    <source>
        <dbReference type="Proteomes" id="UP000198850"/>
    </source>
</evidence>
<name>A0A1H4D1M4_9SPHI</name>
<dbReference type="STRING" id="425514.SAMN05443550_104293"/>
<accession>A0A1H4D1M4</accession>
<dbReference type="GO" id="GO:0008202">
    <property type="term" value="P:steroid metabolic process"/>
    <property type="evidence" value="ECO:0007669"/>
    <property type="project" value="TreeGrafter"/>
</dbReference>
<dbReference type="InterPro" id="IPR036291">
    <property type="entry name" value="NAD(P)-bd_dom_sf"/>
</dbReference>
<organism evidence="2 3">
    <name type="scientific">Pedobacter hartonius</name>
    <dbReference type="NCBI Taxonomy" id="425514"/>
    <lineage>
        <taxon>Bacteria</taxon>
        <taxon>Pseudomonadati</taxon>
        <taxon>Bacteroidota</taxon>
        <taxon>Sphingobacteriia</taxon>
        <taxon>Sphingobacteriales</taxon>
        <taxon>Sphingobacteriaceae</taxon>
        <taxon>Pedobacter</taxon>
    </lineage>
</organism>
<comment type="similarity">
    <text evidence="1">Belongs to the short-chain dehydrogenases/reductases (SDR) family.</text>
</comment>
<evidence type="ECO:0000313" key="2">
    <source>
        <dbReference type="EMBL" id="SEA66683.1"/>
    </source>
</evidence>
<dbReference type="AlphaFoldDB" id="A0A1H4D1M4"/>
<keyword evidence="3" id="KW-1185">Reference proteome</keyword>
<dbReference type="OrthoDB" id="1235794at2"/>
<proteinExistence type="inferred from homology"/>
<gene>
    <name evidence="2" type="ORF">SAMN05443550_104293</name>
</gene>
<dbReference type="PANTHER" id="PTHR43313:SF1">
    <property type="entry name" value="3BETA-HYDROXYSTEROID DEHYDROGENASE DHS-16"/>
    <property type="match status" value="1"/>
</dbReference>
<dbReference type="Pfam" id="PF00106">
    <property type="entry name" value="adh_short"/>
    <property type="match status" value="1"/>
</dbReference>
<protein>
    <submittedName>
        <fullName evidence="2">NADP-dependent 3-hydroxy acid dehydrogenase YdfG</fullName>
    </submittedName>
</protein>